<name>A0AAW2G6V2_9HYME</name>
<protein>
    <submittedName>
        <fullName evidence="1">Uncharacterized protein</fullName>
    </submittedName>
</protein>
<dbReference type="Proteomes" id="UP001430953">
    <property type="component" value="Unassembled WGS sequence"/>
</dbReference>
<evidence type="ECO:0000313" key="2">
    <source>
        <dbReference type="Proteomes" id="UP001430953"/>
    </source>
</evidence>
<evidence type="ECO:0000313" key="1">
    <source>
        <dbReference type="EMBL" id="KAL0123335.1"/>
    </source>
</evidence>
<dbReference type="AlphaFoldDB" id="A0AAW2G6V2"/>
<dbReference type="EMBL" id="JADYXP020000005">
    <property type="protein sequence ID" value="KAL0123335.1"/>
    <property type="molecule type" value="Genomic_DNA"/>
</dbReference>
<accession>A0AAW2G6V2</accession>
<gene>
    <name evidence="1" type="ORF">PUN28_005698</name>
</gene>
<organism evidence="1 2">
    <name type="scientific">Cardiocondyla obscurior</name>
    <dbReference type="NCBI Taxonomy" id="286306"/>
    <lineage>
        <taxon>Eukaryota</taxon>
        <taxon>Metazoa</taxon>
        <taxon>Ecdysozoa</taxon>
        <taxon>Arthropoda</taxon>
        <taxon>Hexapoda</taxon>
        <taxon>Insecta</taxon>
        <taxon>Pterygota</taxon>
        <taxon>Neoptera</taxon>
        <taxon>Endopterygota</taxon>
        <taxon>Hymenoptera</taxon>
        <taxon>Apocrita</taxon>
        <taxon>Aculeata</taxon>
        <taxon>Formicoidea</taxon>
        <taxon>Formicidae</taxon>
        <taxon>Myrmicinae</taxon>
        <taxon>Cardiocondyla</taxon>
    </lineage>
</organism>
<comment type="caution">
    <text evidence="1">The sequence shown here is derived from an EMBL/GenBank/DDBJ whole genome shotgun (WGS) entry which is preliminary data.</text>
</comment>
<sequence length="193" mass="22669">MSIRLCIIVKCYDIKLKNYSRRYLDDINDKMTDCMFATERDANVACRFHYHTRRHLRSARGPIKCKGFTKDTNSCSRNQSRNQLRNFFDTSVRACDGIRLQAYRRNKLTSSRNRTSLSDTSRTNFTEHVININRKKNPLIEVDYLLLSPRVMHGMIRAHMTRCVRRQSRHADAHAHISYLISRGVTQLTCIRA</sequence>
<keyword evidence="2" id="KW-1185">Reference proteome</keyword>
<reference evidence="1 2" key="1">
    <citation type="submission" date="2023-03" db="EMBL/GenBank/DDBJ databases">
        <title>High recombination rates correlate with genetic variation in Cardiocondyla obscurior ants.</title>
        <authorList>
            <person name="Errbii M."/>
        </authorList>
    </citation>
    <scope>NUCLEOTIDE SEQUENCE [LARGE SCALE GENOMIC DNA]</scope>
    <source>
        <strain evidence="1">Alpha-2009</strain>
        <tissue evidence="1">Whole body</tissue>
    </source>
</reference>
<proteinExistence type="predicted"/>